<accession>A0A7C9PL19</accession>
<dbReference type="PANTHER" id="PTHR30469:SF15">
    <property type="entry name" value="HLYD FAMILY OF SECRETION PROTEINS"/>
    <property type="match status" value="1"/>
</dbReference>
<name>A0A7C9PL19_9BURK</name>
<proteinExistence type="inferred from homology"/>
<feature type="region of interest" description="Disordered" evidence="4">
    <location>
        <begin position="1"/>
        <end position="33"/>
    </location>
</feature>
<keyword evidence="2 3" id="KW-0175">Coiled coil</keyword>
<protein>
    <submittedName>
        <fullName evidence="7">Efflux RND transporter periplasmic adaptor subunit</fullName>
    </submittedName>
</protein>
<evidence type="ECO:0000256" key="4">
    <source>
        <dbReference type="SAM" id="MobiDB-lite"/>
    </source>
</evidence>
<gene>
    <name evidence="7" type="ORF">G3A44_23050</name>
</gene>
<evidence type="ECO:0000313" key="8">
    <source>
        <dbReference type="Proteomes" id="UP000484255"/>
    </source>
</evidence>
<comment type="caution">
    <text evidence="7">The sequence shown here is derived from an EMBL/GenBank/DDBJ whole genome shotgun (WGS) entry which is preliminary data.</text>
</comment>
<dbReference type="GO" id="GO:0019898">
    <property type="term" value="C:extrinsic component of membrane"/>
    <property type="evidence" value="ECO:0007669"/>
    <property type="project" value="InterPro"/>
</dbReference>
<reference evidence="7 8" key="1">
    <citation type="submission" date="2020-02" db="EMBL/GenBank/DDBJ databases">
        <title>Ideonella bacterium strain TBM-1.</title>
        <authorList>
            <person name="Chen W.-M."/>
        </authorList>
    </citation>
    <scope>NUCLEOTIDE SEQUENCE [LARGE SCALE GENOMIC DNA]</scope>
    <source>
        <strain evidence="7 8">TBM-1</strain>
    </source>
</reference>
<dbReference type="GO" id="GO:0015562">
    <property type="term" value="F:efflux transmembrane transporter activity"/>
    <property type="evidence" value="ECO:0007669"/>
    <property type="project" value="TreeGrafter"/>
</dbReference>
<dbReference type="PANTHER" id="PTHR30469">
    <property type="entry name" value="MULTIDRUG RESISTANCE PROTEIN MDTA"/>
    <property type="match status" value="1"/>
</dbReference>
<sequence length="255" mass="26998">MLGLSSPAATAPAPVLATATPPATPPSAWGGPELRAQLAPQRYTLLAAEIGARIEQLPVSEGSPMQAGQVLVAFDCSLQRAQMARAEATLGAAEKQLATQRRLVELGATGRQELDNAEAEVAKTRAEAQQIQVQLGKCQIVAPFAGRVAEQKVREQQFVQPGQALLEVIDDSVLEVEFIMPSRWLAQVRAGSAVRIAVDETGRSYPARVLRLGARVDPVSQSIKVVAAIDGRPRELMAGMSGRVLVQRAGASAQP</sequence>
<feature type="domain" description="Multidrug resistance protein MdtA-like alpha-helical hairpin" evidence="5">
    <location>
        <begin position="80"/>
        <end position="132"/>
    </location>
</feature>
<dbReference type="Gene3D" id="6.10.140.1990">
    <property type="match status" value="1"/>
</dbReference>
<evidence type="ECO:0000256" key="3">
    <source>
        <dbReference type="SAM" id="Coils"/>
    </source>
</evidence>
<dbReference type="Pfam" id="PF25876">
    <property type="entry name" value="HH_MFP_RND"/>
    <property type="match status" value="1"/>
</dbReference>
<comment type="similarity">
    <text evidence="1">Belongs to the membrane fusion protein (MFP) (TC 8.A.1) family.</text>
</comment>
<evidence type="ECO:0000259" key="6">
    <source>
        <dbReference type="Pfam" id="PF25917"/>
    </source>
</evidence>
<dbReference type="InterPro" id="IPR058624">
    <property type="entry name" value="MdtA-like_HH"/>
</dbReference>
<dbReference type="EMBL" id="JAAGOH010000071">
    <property type="protein sequence ID" value="NDY94074.1"/>
    <property type="molecule type" value="Genomic_DNA"/>
</dbReference>
<dbReference type="SUPFAM" id="SSF111369">
    <property type="entry name" value="HlyD-like secretion proteins"/>
    <property type="match status" value="1"/>
</dbReference>
<dbReference type="Pfam" id="PF25917">
    <property type="entry name" value="BSH_RND"/>
    <property type="match status" value="1"/>
</dbReference>
<dbReference type="InterPro" id="IPR030190">
    <property type="entry name" value="MacA_alpha-hairpin_sf"/>
</dbReference>
<evidence type="ECO:0000256" key="1">
    <source>
        <dbReference type="ARBA" id="ARBA00009477"/>
    </source>
</evidence>
<feature type="compositionally biased region" description="Low complexity" evidence="4">
    <location>
        <begin position="1"/>
        <end position="32"/>
    </location>
</feature>
<keyword evidence="8" id="KW-1185">Reference proteome</keyword>
<dbReference type="InterPro" id="IPR006143">
    <property type="entry name" value="RND_pump_MFP"/>
</dbReference>
<evidence type="ECO:0000256" key="2">
    <source>
        <dbReference type="ARBA" id="ARBA00023054"/>
    </source>
</evidence>
<dbReference type="AlphaFoldDB" id="A0A7C9PL19"/>
<dbReference type="NCBIfam" id="TIGR01730">
    <property type="entry name" value="RND_mfp"/>
    <property type="match status" value="1"/>
</dbReference>
<feature type="coiled-coil region" evidence="3">
    <location>
        <begin position="83"/>
        <end position="134"/>
    </location>
</feature>
<dbReference type="GO" id="GO:0030313">
    <property type="term" value="C:cell envelope"/>
    <property type="evidence" value="ECO:0007669"/>
    <property type="project" value="UniProtKB-SubCell"/>
</dbReference>
<dbReference type="GO" id="GO:1990195">
    <property type="term" value="C:macrolide transmembrane transporter complex"/>
    <property type="evidence" value="ECO:0007669"/>
    <property type="project" value="InterPro"/>
</dbReference>
<dbReference type="GO" id="GO:1990961">
    <property type="term" value="P:xenobiotic detoxification by transmembrane export across the plasma membrane"/>
    <property type="evidence" value="ECO:0007669"/>
    <property type="project" value="InterPro"/>
</dbReference>
<organism evidence="7 8">
    <name type="scientific">Ideonella livida</name>
    <dbReference type="NCBI Taxonomy" id="2707176"/>
    <lineage>
        <taxon>Bacteria</taxon>
        <taxon>Pseudomonadati</taxon>
        <taxon>Pseudomonadota</taxon>
        <taxon>Betaproteobacteria</taxon>
        <taxon>Burkholderiales</taxon>
        <taxon>Sphaerotilaceae</taxon>
        <taxon>Ideonella</taxon>
    </lineage>
</organism>
<evidence type="ECO:0000259" key="5">
    <source>
        <dbReference type="Pfam" id="PF25876"/>
    </source>
</evidence>
<dbReference type="Gene3D" id="2.40.30.170">
    <property type="match status" value="1"/>
</dbReference>
<dbReference type="InterPro" id="IPR058625">
    <property type="entry name" value="MdtA-like_BSH"/>
</dbReference>
<feature type="domain" description="Multidrug resistance protein MdtA-like barrel-sandwich hybrid" evidence="6">
    <location>
        <begin position="50"/>
        <end position="168"/>
    </location>
</feature>
<dbReference type="Proteomes" id="UP000484255">
    <property type="component" value="Unassembled WGS sequence"/>
</dbReference>
<dbReference type="GO" id="GO:1990281">
    <property type="term" value="C:efflux pump complex"/>
    <property type="evidence" value="ECO:0007669"/>
    <property type="project" value="TreeGrafter"/>
</dbReference>
<evidence type="ECO:0000313" key="7">
    <source>
        <dbReference type="EMBL" id="NDY94074.1"/>
    </source>
</evidence>